<protein>
    <recommendedName>
        <fullName evidence="4">Secreted protein</fullName>
    </recommendedName>
</protein>
<proteinExistence type="predicted"/>
<feature type="chain" id="PRO_5003440031" description="Secreted protein" evidence="1">
    <location>
        <begin position="18"/>
        <end position="174"/>
    </location>
</feature>
<organism evidence="2 3">
    <name type="scientific">Verticillium dahliae (strain VdLs.17 / ATCC MYA-4575 / FGSC 10137)</name>
    <name type="common">Verticillium wilt</name>
    <dbReference type="NCBI Taxonomy" id="498257"/>
    <lineage>
        <taxon>Eukaryota</taxon>
        <taxon>Fungi</taxon>
        <taxon>Dikarya</taxon>
        <taxon>Ascomycota</taxon>
        <taxon>Pezizomycotina</taxon>
        <taxon>Sordariomycetes</taxon>
        <taxon>Hypocreomycetidae</taxon>
        <taxon>Glomerellales</taxon>
        <taxon>Plectosphaerellaceae</taxon>
        <taxon>Verticillium</taxon>
    </lineage>
</organism>
<dbReference type="AlphaFoldDB" id="G2XHC3"/>
<dbReference type="Proteomes" id="UP000001611">
    <property type="component" value="Chromosome 7"/>
</dbReference>
<evidence type="ECO:0008006" key="4">
    <source>
        <dbReference type="Google" id="ProtNLM"/>
    </source>
</evidence>
<gene>
    <name evidence="2" type="ORF">VDAG_09555</name>
</gene>
<dbReference type="RefSeq" id="XP_009656811.1">
    <property type="nucleotide sequence ID" value="XM_009658516.1"/>
</dbReference>
<reference evidence="2 3" key="1">
    <citation type="submission" date="2008-03" db="EMBL/GenBank/DDBJ databases">
        <title>The Genome Sequence of Verticillium dahliae VdLs.17.</title>
        <authorList>
            <consortium name="The Broad Institute Genome Sequencing Platform"/>
            <person name="Ma L.-J.J."/>
            <person name="Klosterman S.J."/>
            <person name="Subbarao K."/>
            <person name="Dobinson K."/>
            <person name="Veronese P."/>
            <person name="Kang S."/>
            <person name="Gold S.E."/>
            <person name="Young S."/>
            <person name="Jaffe D."/>
            <person name="Gnerre S."/>
            <person name="Berlin A."/>
            <person name="Heiman D."/>
            <person name="Hepburn T."/>
            <person name="Sykes S."/>
            <person name="Alvarado L."/>
            <person name="Kodira C.D."/>
            <person name="Lander E."/>
            <person name="Galagan J."/>
            <person name="Nusbaum C."/>
            <person name="Birren B."/>
        </authorList>
    </citation>
    <scope>NUCLEOTIDE SEQUENCE [LARGE SCALE GENOMIC DNA]</scope>
    <source>
        <strain evidence="3">VdLs.17 / ATCC MYA-4575 / FGSC 10137</strain>
    </source>
</reference>
<keyword evidence="3" id="KW-1185">Reference proteome</keyword>
<evidence type="ECO:0000313" key="3">
    <source>
        <dbReference type="Proteomes" id="UP000001611"/>
    </source>
</evidence>
<dbReference type="InParanoid" id="G2XHC3"/>
<dbReference type="HOGENOM" id="CLU_1541283_0_0_1"/>
<accession>G2XHC3</accession>
<feature type="signal peptide" evidence="1">
    <location>
        <begin position="1"/>
        <end position="17"/>
    </location>
</feature>
<dbReference type="SMR" id="G2XHC3"/>
<dbReference type="GeneID" id="20711018"/>
<sequence>MLLSSVLLLSSAADGTAWEARCLGPLPRFLDLPLSFFPSPCRHGGPSTDRTHSTGSHLGPLEHCDMHIDTMIRQVTHTQQTQYTQLPCSPVCLEHLQVAPPHDPRLFQPRHPVERDQRAKTALVETHEISTTRPSSRIHDLVSFRHQVNPLPLLRPLWATLTAFGCDQPMHQAC</sequence>
<dbReference type="EMBL" id="DS572720">
    <property type="protein sequence ID" value="EGY19221.1"/>
    <property type="molecule type" value="Genomic_DNA"/>
</dbReference>
<evidence type="ECO:0000256" key="1">
    <source>
        <dbReference type="SAM" id="SignalP"/>
    </source>
</evidence>
<evidence type="ECO:0000313" key="2">
    <source>
        <dbReference type="EMBL" id="EGY19221.1"/>
    </source>
</evidence>
<dbReference type="KEGG" id="vda:VDAG_09555"/>
<name>G2XHC3_VERDV</name>
<keyword evidence="1" id="KW-0732">Signal</keyword>